<proteinExistence type="predicted"/>
<sequence>MSFEFVPCAYLILYSTQNNRESSQILVDEHHKFGISRDEDEVTFKALCFIYLCSQKKIATDINQNLKSLATGKLWPRRLAKHCLSNNCSEYLSRDVHSFLPSQTRTTFICSYSRVQRHRKPSPLLLRSFFFLFIVGCQNLSIPNLI</sequence>
<reference evidence="1 2" key="1">
    <citation type="submission" date="2013-12" db="EMBL/GenBank/DDBJ databases">
        <title>The Genome Sequence of Candida albicans P78048.</title>
        <authorList>
            <consortium name="The Broad Institute Genome Sequencing Platform"/>
            <consortium name="The Broad Institute Genome Sequencing Center for Infectious Disease"/>
            <person name="Cuomo C."/>
            <person name="Bennett R."/>
            <person name="Hirakawa M."/>
            <person name="Noverr M."/>
            <person name="Mitchell A."/>
            <person name="Young S.K."/>
            <person name="Zeng Q."/>
            <person name="Gargeya S."/>
            <person name="Fitzgerald M."/>
            <person name="Abouelleil A."/>
            <person name="Alvarado L."/>
            <person name="Berlin A.M."/>
            <person name="Chapman S.B."/>
            <person name="Dewar J."/>
            <person name="Goldberg J."/>
            <person name="Griggs A."/>
            <person name="Gujja S."/>
            <person name="Hansen M."/>
            <person name="Howarth C."/>
            <person name="Imamovic A."/>
            <person name="Larimer J."/>
            <person name="McCowan C."/>
            <person name="Murphy C."/>
            <person name="Pearson M."/>
            <person name="Priest M."/>
            <person name="Roberts A."/>
            <person name="Saif S."/>
            <person name="Shea T."/>
            <person name="Sykes S."/>
            <person name="Wortman J."/>
            <person name="Nusbaum C."/>
            <person name="Birren B."/>
        </authorList>
    </citation>
    <scope>NUCLEOTIDE SEQUENCE [LARGE SCALE GENOMIC DNA]</scope>
    <source>
        <strain evidence="1 2">P78048</strain>
    </source>
</reference>
<dbReference type="Proteomes" id="UP000030161">
    <property type="component" value="Unassembled WGS sequence"/>
</dbReference>
<name>A0AB34PQI1_CANAX</name>
<gene>
    <name evidence="1" type="ORF">MG3_03930</name>
</gene>
<accession>A0AB34PQI1</accession>
<organism evidence="1 2">
    <name type="scientific">Candida albicans P78048</name>
    <dbReference type="NCBI Taxonomy" id="1094989"/>
    <lineage>
        <taxon>Eukaryota</taxon>
        <taxon>Fungi</taxon>
        <taxon>Dikarya</taxon>
        <taxon>Ascomycota</taxon>
        <taxon>Saccharomycotina</taxon>
        <taxon>Pichiomycetes</taxon>
        <taxon>Debaryomycetaceae</taxon>
        <taxon>Candida/Lodderomyces clade</taxon>
        <taxon>Candida</taxon>
    </lineage>
</organism>
<dbReference type="AlphaFoldDB" id="A0AB34PQI1"/>
<evidence type="ECO:0000313" key="1">
    <source>
        <dbReference type="EMBL" id="KGR09172.1"/>
    </source>
</evidence>
<dbReference type="EMBL" id="AJIX01000027">
    <property type="protein sequence ID" value="KGR09172.1"/>
    <property type="molecule type" value="Genomic_DNA"/>
</dbReference>
<protein>
    <submittedName>
        <fullName evidence="1">Uncharacterized protein</fullName>
    </submittedName>
</protein>
<comment type="caution">
    <text evidence="1">The sequence shown here is derived from an EMBL/GenBank/DDBJ whole genome shotgun (WGS) entry which is preliminary data.</text>
</comment>
<evidence type="ECO:0000313" key="2">
    <source>
        <dbReference type="Proteomes" id="UP000030161"/>
    </source>
</evidence>